<evidence type="ECO:0000313" key="9">
    <source>
        <dbReference type="Proteomes" id="UP000009170"/>
    </source>
</evidence>
<dbReference type="RefSeq" id="XP_003080895.1">
    <property type="nucleotide sequence ID" value="XM_003080847.1"/>
</dbReference>
<dbReference type="InParanoid" id="Q012W7"/>
<evidence type="ECO:0000256" key="1">
    <source>
        <dbReference type="ARBA" id="ARBA00007824"/>
    </source>
</evidence>
<dbReference type="Gene3D" id="3.90.1720.10">
    <property type="entry name" value="endopeptidase domain like (from Nostoc punctiforme)"/>
    <property type="match status" value="1"/>
</dbReference>
<evidence type="ECO:0000256" key="3">
    <source>
        <dbReference type="ARBA" id="ARBA00022679"/>
    </source>
</evidence>
<dbReference type="STRING" id="70448.Q012W7"/>
<proteinExistence type="inferred from homology"/>
<keyword evidence="5" id="KW-0443">Lipid metabolism</keyword>
<dbReference type="OMA" id="CRLAVDQ"/>
<comment type="similarity">
    <text evidence="1">Belongs to the H-rev107 family.</text>
</comment>
<dbReference type="GeneID" id="9831474"/>
<dbReference type="GO" id="GO:0004623">
    <property type="term" value="F:phospholipase A2 activity"/>
    <property type="evidence" value="ECO:0007669"/>
    <property type="project" value="UniProtKB-EC"/>
</dbReference>
<name>Q012W7_OSTTA</name>
<organism evidence="8 9">
    <name type="scientific">Ostreococcus tauri</name>
    <name type="common">Marine green alga</name>
    <dbReference type="NCBI Taxonomy" id="70448"/>
    <lineage>
        <taxon>Eukaryota</taxon>
        <taxon>Viridiplantae</taxon>
        <taxon>Chlorophyta</taxon>
        <taxon>Mamiellophyceae</taxon>
        <taxon>Mamiellales</taxon>
        <taxon>Bathycoccaceae</taxon>
        <taxon>Ostreococcus</taxon>
    </lineage>
</organism>
<dbReference type="EC" id="3.1.1.4" evidence="2"/>
<feature type="region of interest" description="Disordered" evidence="6">
    <location>
        <begin position="1"/>
        <end position="32"/>
    </location>
</feature>
<dbReference type="GO" id="GO:0005737">
    <property type="term" value="C:cytoplasm"/>
    <property type="evidence" value="ECO:0007669"/>
    <property type="project" value="TreeGrafter"/>
</dbReference>
<dbReference type="PANTHER" id="PTHR13943:SF77">
    <property type="entry name" value="LRAT DOMAIN-CONTAINING PROTEIN"/>
    <property type="match status" value="1"/>
</dbReference>
<dbReference type="InterPro" id="IPR007053">
    <property type="entry name" value="LRAT_dom"/>
</dbReference>
<keyword evidence="4" id="KW-0378">Hydrolase</keyword>
<dbReference type="PANTHER" id="PTHR13943">
    <property type="entry name" value="HRAS-LIKE SUPPRESSOR - RELATED"/>
    <property type="match status" value="1"/>
</dbReference>
<evidence type="ECO:0000259" key="7">
    <source>
        <dbReference type="PROSITE" id="PS51934"/>
    </source>
</evidence>
<keyword evidence="9" id="KW-1185">Reference proteome</keyword>
<dbReference type="PROSITE" id="PS51934">
    <property type="entry name" value="LRAT"/>
    <property type="match status" value="1"/>
</dbReference>
<reference evidence="8 9" key="2">
    <citation type="journal article" date="2014" name="BMC Genomics">
        <title>An improved genome of the model marine alga Ostreococcus tauri unfolds by assessing Illumina de novo assemblies.</title>
        <authorList>
            <person name="Blanc-Mathieu R."/>
            <person name="Verhelst B."/>
            <person name="Derelle E."/>
            <person name="Rombauts S."/>
            <person name="Bouget F.Y."/>
            <person name="Carre I."/>
            <person name="Chateau A."/>
            <person name="Eyre-Walker A."/>
            <person name="Grimsley N."/>
            <person name="Moreau H."/>
            <person name="Piegu B."/>
            <person name="Rivals E."/>
            <person name="Schackwitz W."/>
            <person name="Van de Peer Y."/>
            <person name="Piganeau G."/>
        </authorList>
    </citation>
    <scope>NUCLEOTIDE SEQUENCE [LARGE SCALE GENOMIC DNA]</scope>
    <source>
        <strain evidence="9">OTTH 0595 / CCAP 157/2 / RCC745</strain>
    </source>
</reference>
<keyword evidence="3" id="KW-0808">Transferase</keyword>
<feature type="compositionally biased region" description="Basic and acidic residues" evidence="6">
    <location>
        <begin position="1"/>
        <end position="12"/>
    </location>
</feature>
<evidence type="ECO:0000256" key="4">
    <source>
        <dbReference type="ARBA" id="ARBA00022801"/>
    </source>
</evidence>
<evidence type="ECO:0000256" key="2">
    <source>
        <dbReference type="ARBA" id="ARBA00013278"/>
    </source>
</evidence>
<dbReference type="GO" id="GO:0070292">
    <property type="term" value="P:N-acylphosphatidylethanolamine metabolic process"/>
    <property type="evidence" value="ECO:0007669"/>
    <property type="project" value="TreeGrafter"/>
</dbReference>
<dbReference type="InterPro" id="IPR051496">
    <property type="entry name" value="H-rev107_PLA/AT"/>
</dbReference>
<evidence type="ECO:0000256" key="6">
    <source>
        <dbReference type="SAM" id="MobiDB-lite"/>
    </source>
</evidence>
<evidence type="ECO:0000313" key="8">
    <source>
        <dbReference type="EMBL" id="CAL55063.1"/>
    </source>
</evidence>
<reference evidence="9" key="1">
    <citation type="journal article" date="2006" name="Proc. Natl. Acad. Sci. U.S.A.">
        <title>Genome analysis of the smallest free-living eukaryote Ostreococcus tauri unveils many unique features.</title>
        <authorList>
            <person name="Derelle E."/>
            <person name="Ferraz C."/>
            <person name="Rombauts S."/>
            <person name="Rouze P."/>
            <person name="Worden A.Z."/>
            <person name="Robbens S."/>
            <person name="Partensky F."/>
            <person name="Degroeve S."/>
            <person name="Echeynie S."/>
            <person name="Cooke R."/>
            <person name="Saeys Y."/>
            <person name="Wuyts J."/>
            <person name="Jabbari K."/>
            <person name="Bowler C."/>
            <person name="Panaud O."/>
            <person name="Piegu B."/>
            <person name="Ball S.G."/>
            <person name="Ral J.-P."/>
            <person name="Bouget F.-Y."/>
            <person name="Piganeau G."/>
            <person name="De Baets B."/>
            <person name="Picard A."/>
            <person name="Delseny M."/>
            <person name="Demaille J."/>
            <person name="Van de Peer Y."/>
            <person name="Moreau H."/>
        </authorList>
    </citation>
    <scope>NUCLEOTIDE SEQUENCE [LARGE SCALE GENOMIC DNA]</scope>
    <source>
        <strain evidence="9">OTTH 0595 / CCAP 157/2 / RCC745</strain>
    </source>
</reference>
<protein>
    <recommendedName>
        <fullName evidence="2">phospholipase A2</fullName>
        <ecNumber evidence="2">3.1.1.4</ecNumber>
    </recommendedName>
</protein>
<dbReference type="GO" id="GO:0016410">
    <property type="term" value="F:N-acyltransferase activity"/>
    <property type="evidence" value="ECO:0007669"/>
    <property type="project" value="TreeGrafter"/>
</dbReference>
<dbReference type="AlphaFoldDB" id="Q012W7"/>
<dbReference type="GO" id="GO:0008970">
    <property type="term" value="F:phospholipase A1 activity"/>
    <property type="evidence" value="ECO:0007669"/>
    <property type="project" value="TreeGrafter"/>
</dbReference>
<feature type="domain" description="LRAT" evidence="7">
    <location>
        <begin position="73"/>
        <end position="215"/>
    </location>
</feature>
<evidence type="ECO:0000256" key="5">
    <source>
        <dbReference type="ARBA" id="ARBA00023098"/>
    </source>
</evidence>
<dbReference type="OrthoDB" id="421951at2759"/>
<sequence length="408" mass="45271">MSRGDTRDHRADGASTGSLSSEDSSIRSCGAESSSSSRARLYATPIGSRHGYAWPRPGRGRRPGDVIFWHRRAQEFFDAAFTHWAVYVGRVGVWDERLGTWRWTRAGDSHEMCVECVVHLWGAPEGSEDGVNRDMDENAACVLTPLEDVGVDPRCGNAKYDAERAPLRIGEIMDRCRLAVDQGFYEGRYGGYCVRSNNCEHFATWARYGARMSLQIENVAGKAVLAVRMAASLMRGLATGTPRARDPGESQSANVAKHLIMGTRVSENDDAEIARAVRDMHDDREPVYTAAEDVTYVLDYLIDRVDVEMQERRENEQPQWMTWSSQPTPGQELLATVSFGRSRPSTQRPPNDSIDEEVLIDAADHLGGFIRQGASSVFNLLGALGAELTRSSRRPEPNLESNDDENVA</sequence>
<dbReference type="KEGG" id="ota:OT_ostta08g03360"/>
<dbReference type="Proteomes" id="UP000009170">
    <property type="component" value="Unassembled WGS sequence"/>
</dbReference>
<dbReference type="EMBL" id="CAID01000008">
    <property type="protein sequence ID" value="CAL55063.1"/>
    <property type="molecule type" value="Genomic_DNA"/>
</dbReference>
<dbReference type="Pfam" id="PF04970">
    <property type="entry name" value="LRAT"/>
    <property type="match status" value="1"/>
</dbReference>
<accession>Q012W7</accession>
<gene>
    <name evidence="8" type="ORF">OT_ostta08g03360</name>
</gene>
<comment type="caution">
    <text evidence="8">The sequence shown here is derived from an EMBL/GenBank/DDBJ whole genome shotgun (WGS) entry which is preliminary data.</text>
</comment>